<evidence type="ECO:0000313" key="5">
    <source>
        <dbReference type="Proteomes" id="UP001412067"/>
    </source>
</evidence>
<proteinExistence type="predicted"/>
<dbReference type="InterPro" id="IPR025757">
    <property type="entry name" value="MIP1_Leuzipper"/>
</dbReference>
<name>A0ABR2MC19_9ASPA</name>
<feature type="domain" description="Ternary complex factor MIP1 leucine-zipper" evidence="3">
    <location>
        <begin position="24"/>
        <end position="104"/>
    </location>
</feature>
<feature type="compositionally biased region" description="Basic and acidic residues" evidence="2">
    <location>
        <begin position="145"/>
        <end position="157"/>
    </location>
</feature>
<dbReference type="EMBL" id="JBBWWR010000009">
    <property type="protein sequence ID" value="KAK8961481.1"/>
    <property type="molecule type" value="Genomic_DNA"/>
</dbReference>
<gene>
    <name evidence="4" type="ORF">KSP40_PGU020275</name>
</gene>
<feature type="compositionally biased region" description="Polar residues" evidence="2">
    <location>
        <begin position="196"/>
        <end position="207"/>
    </location>
</feature>
<dbReference type="PANTHER" id="PTHR46265:SF2">
    <property type="entry name" value="RHO GTPASE-ACTIVATING PROTEIN 7"/>
    <property type="match status" value="1"/>
</dbReference>
<dbReference type="PANTHER" id="PTHR46265">
    <property type="entry name" value="RHO GTPASE-ACTIVATING PROTEIN 7"/>
    <property type="match status" value="1"/>
</dbReference>
<feature type="region of interest" description="Disordered" evidence="2">
    <location>
        <begin position="249"/>
        <end position="273"/>
    </location>
</feature>
<dbReference type="Proteomes" id="UP001412067">
    <property type="component" value="Unassembled WGS sequence"/>
</dbReference>
<protein>
    <recommendedName>
        <fullName evidence="3">Ternary complex factor MIP1 leucine-zipper domain-containing protein</fullName>
    </recommendedName>
</protein>
<reference evidence="4 5" key="1">
    <citation type="journal article" date="2022" name="Nat. Plants">
        <title>Genomes of leafy and leafless Platanthera orchids illuminate the evolution of mycoheterotrophy.</title>
        <authorList>
            <person name="Li M.H."/>
            <person name="Liu K.W."/>
            <person name="Li Z."/>
            <person name="Lu H.C."/>
            <person name="Ye Q.L."/>
            <person name="Zhang D."/>
            <person name="Wang J.Y."/>
            <person name="Li Y.F."/>
            <person name="Zhong Z.M."/>
            <person name="Liu X."/>
            <person name="Yu X."/>
            <person name="Liu D.K."/>
            <person name="Tu X.D."/>
            <person name="Liu B."/>
            <person name="Hao Y."/>
            <person name="Liao X.Y."/>
            <person name="Jiang Y.T."/>
            <person name="Sun W.H."/>
            <person name="Chen J."/>
            <person name="Chen Y.Q."/>
            <person name="Ai Y."/>
            <person name="Zhai J.W."/>
            <person name="Wu S.S."/>
            <person name="Zhou Z."/>
            <person name="Hsiao Y.Y."/>
            <person name="Wu W.L."/>
            <person name="Chen Y.Y."/>
            <person name="Lin Y.F."/>
            <person name="Hsu J.L."/>
            <person name="Li C.Y."/>
            <person name="Wang Z.W."/>
            <person name="Zhao X."/>
            <person name="Zhong W.Y."/>
            <person name="Ma X.K."/>
            <person name="Ma L."/>
            <person name="Huang J."/>
            <person name="Chen G.Z."/>
            <person name="Huang M.Z."/>
            <person name="Huang L."/>
            <person name="Peng D.H."/>
            <person name="Luo Y.B."/>
            <person name="Zou S.Q."/>
            <person name="Chen S.P."/>
            <person name="Lan S."/>
            <person name="Tsai W.C."/>
            <person name="Van de Peer Y."/>
            <person name="Liu Z.J."/>
        </authorList>
    </citation>
    <scope>NUCLEOTIDE SEQUENCE [LARGE SCALE GENOMIC DNA]</scope>
    <source>
        <strain evidence="4">Lor288</strain>
    </source>
</reference>
<organism evidence="4 5">
    <name type="scientific">Platanthera guangdongensis</name>
    <dbReference type="NCBI Taxonomy" id="2320717"/>
    <lineage>
        <taxon>Eukaryota</taxon>
        <taxon>Viridiplantae</taxon>
        <taxon>Streptophyta</taxon>
        <taxon>Embryophyta</taxon>
        <taxon>Tracheophyta</taxon>
        <taxon>Spermatophyta</taxon>
        <taxon>Magnoliopsida</taxon>
        <taxon>Liliopsida</taxon>
        <taxon>Asparagales</taxon>
        <taxon>Orchidaceae</taxon>
        <taxon>Orchidoideae</taxon>
        <taxon>Orchideae</taxon>
        <taxon>Orchidinae</taxon>
        <taxon>Platanthera</taxon>
    </lineage>
</organism>
<accession>A0ABR2MC19</accession>
<dbReference type="Pfam" id="PF14389">
    <property type="entry name" value="Lzipper-MIP1"/>
    <property type="match status" value="1"/>
</dbReference>
<feature type="coiled-coil region" evidence="1">
    <location>
        <begin position="14"/>
        <end position="48"/>
    </location>
</feature>
<evidence type="ECO:0000256" key="2">
    <source>
        <dbReference type="SAM" id="MobiDB-lite"/>
    </source>
</evidence>
<evidence type="ECO:0000259" key="3">
    <source>
        <dbReference type="Pfam" id="PF14389"/>
    </source>
</evidence>
<comment type="caution">
    <text evidence="4">The sequence shown here is derived from an EMBL/GenBank/DDBJ whole genome shotgun (WGS) entry which is preliminary data.</text>
</comment>
<keyword evidence="1" id="KW-0175">Coiled coil</keyword>
<evidence type="ECO:0000256" key="1">
    <source>
        <dbReference type="SAM" id="Coils"/>
    </source>
</evidence>
<keyword evidence="5" id="KW-1185">Reference proteome</keyword>
<dbReference type="InterPro" id="IPR052799">
    <property type="entry name" value="Rho_GAP_Regulators"/>
</dbReference>
<feature type="region of interest" description="Disordered" evidence="2">
    <location>
        <begin position="144"/>
        <end position="218"/>
    </location>
</feature>
<sequence length="273" mass="30735">MRIAKEAKGNAILQASLERRKQALHERRLTLEQDVSRLQEQLQAERDLRAALEVGLSMSSGQFSSSRGMDSKTRAELEEISLAEADVARLKKKVAELHLQLNQQHQHQCSFVSDDGDRYQHFPTHLSQTRKVVRQDFDTSLAFLSHEKQRNENHAGSDWRSMMPQTPHLSRKNSGEGGPSDSKGVEASSSSIFSSEETNPMSNTPRSNEGAEYTRPMATAASSTLIELTTRLDFFKERRSQLLEQLHSLEHSHGISPQGFPYSPSSPPWNSPR</sequence>
<evidence type="ECO:0000313" key="4">
    <source>
        <dbReference type="EMBL" id="KAK8961481.1"/>
    </source>
</evidence>
<feature type="compositionally biased region" description="Pro residues" evidence="2">
    <location>
        <begin position="264"/>
        <end position="273"/>
    </location>
</feature>